<dbReference type="Proteomes" id="UP001501447">
    <property type="component" value="Unassembled WGS sequence"/>
</dbReference>
<evidence type="ECO:0000313" key="4">
    <source>
        <dbReference type="Proteomes" id="UP001501447"/>
    </source>
</evidence>
<gene>
    <name evidence="3" type="ORF">GCM10009863_55240</name>
</gene>
<dbReference type="InterPro" id="IPR010982">
    <property type="entry name" value="Lambda_DNA-bd_dom_sf"/>
</dbReference>
<feature type="domain" description="HTH cro/C1-type" evidence="2">
    <location>
        <begin position="38"/>
        <end position="91"/>
    </location>
</feature>
<reference evidence="4" key="1">
    <citation type="journal article" date="2019" name="Int. J. Syst. Evol. Microbiol.">
        <title>The Global Catalogue of Microorganisms (GCM) 10K type strain sequencing project: providing services to taxonomists for standard genome sequencing and annotation.</title>
        <authorList>
            <consortium name="The Broad Institute Genomics Platform"/>
            <consortium name="The Broad Institute Genome Sequencing Center for Infectious Disease"/>
            <person name="Wu L."/>
            <person name="Ma J."/>
        </authorList>
    </citation>
    <scope>NUCLEOTIDE SEQUENCE [LARGE SCALE GENOMIC DNA]</scope>
    <source>
        <strain evidence="4">JCM 16373</strain>
    </source>
</reference>
<sequence>MGSSPLHGGGCIDRPQRGPGARTEPERSDSLKIFGALVQAFRKRAGLTQEQWADKSGYSLSTCAAIEQGRRFPPRRFIERAEEVLDAFGALKAAAAPVPAAGAGLLVPRVGGLGAAGTEPVHVRVPGRPGAVADGGVRAGP</sequence>
<dbReference type="Gene3D" id="1.10.260.40">
    <property type="entry name" value="lambda repressor-like DNA-binding domains"/>
    <property type="match status" value="1"/>
</dbReference>
<dbReference type="SMART" id="SM00530">
    <property type="entry name" value="HTH_XRE"/>
    <property type="match status" value="1"/>
</dbReference>
<dbReference type="EMBL" id="BAAARJ010000021">
    <property type="protein sequence ID" value="GAA2632224.1"/>
    <property type="molecule type" value="Genomic_DNA"/>
</dbReference>
<dbReference type="Pfam" id="PF13560">
    <property type="entry name" value="HTH_31"/>
    <property type="match status" value="1"/>
</dbReference>
<dbReference type="CDD" id="cd00093">
    <property type="entry name" value="HTH_XRE"/>
    <property type="match status" value="1"/>
</dbReference>
<evidence type="ECO:0000313" key="3">
    <source>
        <dbReference type="EMBL" id="GAA2632224.1"/>
    </source>
</evidence>
<dbReference type="SUPFAM" id="SSF47413">
    <property type="entry name" value="lambda repressor-like DNA-binding domains"/>
    <property type="match status" value="1"/>
</dbReference>
<proteinExistence type="predicted"/>
<protein>
    <recommendedName>
        <fullName evidence="2">HTH cro/C1-type domain-containing protein</fullName>
    </recommendedName>
</protein>
<dbReference type="PROSITE" id="PS50943">
    <property type="entry name" value="HTH_CROC1"/>
    <property type="match status" value="1"/>
</dbReference>
<evidence type="ECO:0000259" key="2">
    <source>
        <dbReference type="PROSITE" id="PS50943"/>
    </source>
</evidence>
<accession>A0ABP6D2M3</accession>
<dbReference type="InterPro" id="IPR001387">
    <property type="entry name" value="Cro/C1-type_HTH"/>
</dbReference>
<evidence type="ECO:0000256" key="1">
    <source>
        <dbReference type="SAM" id="MobiDB-lite"/>
    </source>
</evidence>
<name>A0ABP6D2M3_9ACTN</name>
<feature type="region of interest" description="Disordered" evidence="1">
    <location>
        <begin position="1"/>
        <end position="29"/>
    </location>
</feature>
<organism evidence="3 4">
    <name type="scientific">Streptomyces axinellae</name>
    <dbReference type="NCBI Taxonomy" id="552788"/>
    <lineage>
        <taxon>Bacteria</taxon>
        <taxon>Bacillati</taxon>
        <taxon>Actinomycetota</taxon>
        <taxon>Actinomycetes</taxon>
        <taxon>Kitasatosporales</taxon>
        <taxon>Streptomycetaceae</taxon>
        <taxon>Streptomyces</taxon>
    </lineage>
</organism>
<keyword evidence="4" id="KW-1185">Reference proteome</keyword>
<comment type="caution">
    <text evidence="3">The sequence shown here is derived from an EMBL/GenBank/DDBJ whole genome shotgun (WGS) entry which is preliminary data.</text>
</comment>